<feature type="compositionally biased region" description="Low complexity" evidence="1">
    <location>
        <begin position="29"/>
        <end position="50"/>
    </location>
</feature>
<dbReference type="EMBL" id="CAJNOK010003566">
    <property type="protein sequence ID" value="CAF0906399.1"/>
    <property type="molecule type" value="Genomic_DNA"/>
</dbReference>
<dbReference type="EMBL" id="CAJNOQ010005828">
    <property type="protein sequence ID" value="CAF1113169.1"/>
    <property type="molecule type" value="Genomic_DNA"/>
</dbReference>
<proteinExistence type="predicted"/>
<dbReference type="Proteomes" id="UP000663829">
    <property type="component" value="Unassembled WGS sequence"/>
</dbReference>
<accession>A0A814Q0Z8</accession>
<feature type="compositionally biased region" description="Basic and acidic residues" evidence="1">
    <location>
        <begin position="19"/>
        <end position="28"/>
    </location>
</feature>
<evidence type="ECO:0000256" key="1">
    <source>
        <dbReference type="SAM" id="MobiDB-lite"/>
    </source>
</evidence>
<comment type="caution">
    <text evidence="3">The sequence shown here is derived from an EMBL/GenBank/DDBJ whole genome shotgun (WGS) entry which is preliminary data.</text>
</comment>
<keyword evidence="6" id="KW-1185">Reference proteome</keyword>
<evidence type="ECO:0000313" key="4">
    <source>
        <dbReference type="EMBL" id="CAF3686211.1"/>
    </source>
</evidence>
<name>A0A814Q0Z8_9BILA</name>
<evidence type="ECO:0000313" key="5">
    <source>
        <dbReference type="EMBL" id="CAF3877339.1"/>
    </source>
</evidence>
<dbReference type="AlphaFoldDB" id="A0A814Q0Z8"/>
<dbReference type="EMBL" id="CAJOBC010005828">
    <property type="protein sequence ID" value="CAF3877339.1"/>
    <property type="molecule type" value="Genomic_DNA"/>
</dbReference>
<dbReference type="Proteomes" id="UP000681722">
    <property type="component" value="Unassembled WGS sequence"/>
</dbReference>
<reference evidence="3" key="1">
    <citation type="submission" date="2021-02" db="EMBL/GenBank/DDBJ databases">
        <authorList>
            <person name="Nowell W R."/>
        </authorList>
    </citation>
    <scope>NUCLEOTIDE SEQUENCE</scope>
</reference>
<gene>
    <name evidence="3" type="ORF">GPM918_LOCUS19332</name>
    <name evidence="2" type="ORF">OVA965_LOCUS9892</name>
    <name evidence="5" type="ORF">SRO942_LOCUS19329</name>
    <name evidence="4" type="ORF">TMI583_LOCUS9888</name>
</gene>
<dbReference type="Proteomes" id="UP000677228">
    <property type="component" value="Unassembled WGS sequence"/>
</dbReference>
<organism evidence="3 6">
    <name type="scientific">Didymodactylos carnosus</name>
    <dbReference type="NCBI Taxonomy" id="1234261"/>
    <lineage>
        <taxon>Eukaryota</taxon>
        <taxon>Metazoa</taxon>
        <taxon>Spiralia</taxon>
        <taxon>Gnathifera</taxon>
        <taxon>Rotifera</taxon>
        <taxon>Eurotatoria</taxon>
        <taxon>Bdelloidea</taxon>
        <taxon>Philodinida</taxon>
        <taxon>Philodinidae</taxon>
        <taxon>Didymodactylos</taxon>
    </lineage>
</organism>
<sequence length="78" mass="8856">MASVPYCFNIIRCVDQKLRSDSQRRHTQSESNSTSPQQQQTSTSSQTNDTGAYLFGKFIPFRTRLMTLCGDSDSNKKE</sequence>
<feature type="region of interest" description="Disordered" evidence="1">
    <location>
        <begin position="19"/>
        <end position="51"/>
    </location>
</feature>
<evidence type="ECO:0000313" key="2">
    <source>
        <dbReference type="EMBL" id="CAF0906399.1"/>
    </source>
</evidence>
<dbReference type="Proteomes" id="UP000682733">
    <property type="component" value="Unassembled WGS sequence"/>
</dbReference>
<evidence type="ECO:0000313" key="3">
    <source>
        <dbReference type="EMBL" id="CAF1113169.1"/>
    </source>
</evidence>
<protein>
    <submittedName>
        <fullName evidence="3">Uncharacterized protein</fullName>
    </submittedName>
</protein>
<evidence type="ECO:0000313" key="6">
    <source>
        <dbReference type="Proteomes" id="UP000663829"/>
    </source>
</evidence>
<dbReference type="EMBL" id="CAJOBA010003567">
    <property type="protein sequence ID" value="CAF3686211.1"/>
    <property type="molecule type" value="Genomic_DNA"/>
</dbReference>